<keyword evidence="2" id="KW-1185">Reference proteome</keyword>
<accession>A0AA39JSR8</accession>
<dbReference type="AlphaFoldDB" id="A0AA39JSR8"/>
<dbReference type="EMBL" id="JAUEPT010000010">
    <property type="protein sequence ID" value="KAK0448109.1"/>
    <property type="molecule type" value="Genomic_DNA"/>
</dbReference>
<feature type="non-terminal residue" evidence="1">
    <location>
        <position position="73"/>
    </location>
</feature>
<comment type="caution">
    <text evidence="1">The sequence shown here is derived from an EMBL/GenBank/DDBJ whole genome shotgun (WGS) entry which is preliminary data.</text>
</comment>
<evidence type="ECO:0000313" key="1">
    <source>
        <dbReference type="EMBL" id="KAK0448109.1"/>
    </source>
</evidence>
<sequence>MLAPLLDKMVTRTVSNRFTASEALQFLEDFLPGVQLDTPVPSDALTEHYEQCDRWKDLLAEFIQRWSAYREPP</sequence>
<name>A0AA39JSR8_9AGAR</name>
<organism evidence="1 2">
    <name type="scientific">Armillaria borealis</name>
    <dbReference type="NCBI Taxonomy" id="47425"/>
    <lineage>
        <taxon>Eukaryota</taxon>
        <taxon>Fungi</taxon>
        <taxon>Dikarya</taxon>
        <taxon>Basidiomycota</taxon>
        <taxon>Agaricomycotina</taxon>
        <taxon>Agaricomycetes</taxon>
        <taxon>Agaricomycetidae</taxon>
        <taxon>Agaricales</taxon>
        <taxon>Marasmiineae</taxon>
        <taxon>Physalacriaceae</taxon>
        <taxon>Armillaria</taxon>
    </lineage>
</organism>
<dbReference type="Proteomes" id="UP001175226">
    <property type="component" value="Unassembled WGS sequence"/>
</dbReference>
<evidence type="ECO:0000313" key="2">
    <source>
        <dbReference type="Proteomes" id="UP001175226"/>
    </source>
</evidence>
<reference evidence="1" key="1">
    <citation type="submission" date="2023-06" db="EMBL/GenBank/DDBJ databases">
        <authorList>
            <consortium name="Lawrence Berkeley National Laboratory"/>
            <person name="Ahrendt S."/>
            <person name="Sahu N."/>
            <person name="Indic B."/>
            <person name="Wong-Bajracharya J."/>
            <person name="Merenyi Z."/>
            <person name="Ke H.-M."/>
            <person name="Monk M."/>
            <person name="Kocsube S."/>
            <person name="Drula E."/>
            <person name="Lipzen A."/>
            <person name="Balint B."/>
            <person name="Henrissat B."/>
            <person name="Andreopoulos B."/>
            <person name="Martin F.M."/>
            <person name="Harder C.B."/>
            <person name="Rigling D."/>
            <person name="Ford K.L."/>
            <person name="Foster G.D."/>
            <person name="Pangilinan J."/>
            <person name="Papanicolaou A."/>
            <person name="Barry K."/>
            <person name="LaButti K."/>
            <person name="Viragh M."/>
            <person name="Koriabine M."/>
            <person name="Yan M."/>
            <person name="Riley R."/>
            <person name="Champramary S."/>
            <person name="Plett K.L."/>
            <person name="Tsai I.J."/>
            <person name="Slot J."/>
            <person name="Sipos G."/>
            <person name="Plett J."/>
            <person name="Nagy L.G."/>
            <person name="Grigoriev I.V."/>
        </authorList>
    </citation>
    <scope>NUCLEOTIDE SEQUENCE</scope>
    <source>
        <strain evidence="1">FPL87.14</strain>
    </source>
</reference>
<proteinExistence type="predicted"/>
<protein>
    <submittedName>
        <fullName evidence="1">Uncharacterized protein</fullName>
    </submittedName>
</protein>
<gene>
    <name evidence="1" type="ORF">EV421DRAFT_1672771</name>
</gene>